<sequence length="82" mass="9091">MWRHLYIPGLIVIPAVALGTWVLMVVLLARTPLKLVTTMEATRFFQLVQKQNLRVDGVNNGWNFSTDLVPDESSGPSPPGDT</sequence>
<protein>
    <submittedName>
        <fullName evidence="2">Uncharacterized protein</fullName>
    </submittedName>
</protein>
<dbReference type="EMBL" id="JAUIQD010000004">
    <property type="protein sequence ID" value="KAK3352774.1"/>
    <property type="molecule type" value="Genomic_DNA"/>
</dbReference>
<proteinExistence type="predicted"/>
<dbReference type="AlphaFoldDB" id="A0AAJ0HHZ4"/>
<evidence type="ECO:0000256" key="1">
    <source>
        <dbReference type="SAM" id="Phobius"/>
    </source>
</evidence>
<dbReference type="Proteomes" id="UP001275084">
    <property type="component" value="Unassembled WGS sequence"/>
</dbReference>
<evidence type="ECO:0000313" key="2">
    <source>
        <dbReference type="EMBL" id="KAK3352774.1"/>
    </source>
</evidence>
<keyword evidence="1" id="KW-0812">Transmembrane</keyword>
<reference evidence="2" key="2">
    <citation type="submission" date="2023-06" db="EMBL/GenBank/DDBJ databases">
        <authorList>
            <consortium name="Lawrence Berkeley National Laboratory"/>
            <person name="Haridas S."/>
            <person name="Hensen N."/>
            <person name="Bonometti L."/>
            <person name="Westerberg I."/>
            <person name="Brannstrom I.O."/>
            <person name="Guillou S."/>
            <person name="Cros-Aarteil S."/>
            <person name="Calhoun S."/>
            <person name="Kuo A."/>
            <person name="Mondo S."/>
            <person name="Pangilinan J."/>
            <person name="Riley R."/>
            <person name="Labutti K."/>
            <person name="Andreopoulos B."/>
            <person name="Lipzen A."/>
            <person name="Chen C."/>
            <person name="Yanf M."/>
            <person name="Daum C."/>
            <person name="Ng V."/>
            <person name="Clum A."/>
            <person name="Steindorff A."/>
            <person name="Ohm R."/>
            <person name="Martin F."/>
            <person name="Silar P."/>
            <person name="Natvig D."/>
            <person name="Lalanne C."/>
            <person name="Gautier V."/>
            <person name="Ament-Velasquez S.L."/>
            <person name="Kruys A."/>
            <person name="Hutchinson M.I."/>
            <person name="Powell A.J."/>
            <person name="Barry K."/>
            <person name="Miller A.N."/>
            <person name="Grigoriev I.V."/>
            <person name="Debuchy R."/>
            <person name="Gladieux P."/>
            <person name="Thoren M.H."/>
            <person name="Johannesson H."/>
        </authorList>
    </citation>
    <scope>NUCLEOTIDE SEQUENCE</scope>
    <source>
        <strain evidence="2">CBS 955.72</strain>
    </source>
</reference>
<keyword evidence="1" id="KW-1133">Transmembrane helix</keyword>
<organism evidence="2 3">
    <name type="scientific">Lasiosphaeria hispida</name>
    <dbReference type="NCBI Taxonomy" id="260671"/>
    <lineage>
        <taxon>Eukaryota</taxon>
        <taxon>Fungi</taxon>
        <taxon>Dikarya</taxon>
        <taxon>Ascomycota</taxon>
        <taxon>Pezizomycotina</taxon>
        <taxon>Sordariomycetes</taxon>
        <taxon>Sordariomycetidae</taxon>
        <taxon>Sordariales</taxon>
        <taxon>Lasiosphaeriaceae</taxon>
        <taxon>Lasiosphaeria</taxon>
    </lineage>
</organism>
<keyword evidence="1" id="KW-0472">Membrane</keyword>
<evidence type="ECO:0000313" key="3">
    <source>
        <dbReference type="Proteomes" id="UP001275084"/>
    </source>
</evidence>
<keyword evidence="3" id="KW-1185">Reference proteome</keyword>
<reference evidence="2" key="1">
    <citation type="journal article" date="2023" name="Mol. Phylogenet. Evol.">
        <title>Genome-scale phylogeny and comparative genomics of the fungal order Sordariales.</title>
        <authorList>
            <person name="Hensen N."/>
            <person name="Bonometti L."/>
            <person name="Westerberg I."/>
            <person name="Brannstrom I.O."/>
            <person name="Guillou S."/>
            <person name="Cros-Aarteil S."/>
            <person name="Calhoun S."/>
            <person name="Haridas S."/>
            <person name="Kuo A."/>
            <person name="Mondo S."/>
            <person name="Pangilinan J."/>
            <person name="Riley R."/>
            <person name="LaButti K."/>
            <person name="Andreopoulos B."/>
            <person name="Lipzen A."/>
            <person name="Chen C."/>
            <person name="Yan M."/>
            <person name="Daum C."/>
            <person name="Ng V."/>
            <person name="Clum A."/>
            <person name="Steindorff A."/>
            <person name="Ohm R.A."/>
            <person name="Martin F."/>
            <person name="Silar P."/>
            <person name="Natvig D.O."/>
            <person name="Lalanne C."/>
            <person name="Gautier V."/>
            <person name="Ament-Velasquez S.L."/>
            <person name="Kruys A."/>
            <person name="Hutchinson M.I."/>
            <person name="Powell A.J."/>
            <person name="Barry K."/>
            <person name="Miller A.N."/>
            <person name="Grigoriev I.V."/>
            <person name="Debuchy R."/>
            <person name="Gladieux P."/>
            <person name="Hiltunen Thoren M."/>
            <person name="Johannesson H."/>
        </authorList>
    </citation>
    <scope>NUCLEOTIDE SEQUENCE</scope>
    <source>
        <strain evidence="2">CBS 955.72</strain>
    </source>
</reference>
<feature type="transmembrane region" description="Helical" evidence="1">
    <location>
        <begin position="6"/>
        <end position="29"/>
    </location>
</feature>
<accession>A0AAJ0HHZ4</accession>
<comment type="caution">
    <text evidence="2">The sequence shown here is derived from an EMBL/GenBank/DDBJ whole genome shotgun (WGS) entry which is preliminary data.</text>
</comment>
<gene>
    <name evidence="2" type="ORF">B0T25DRAFT_568037</name>
</gene>
<name>A0AAJ0HHZ4_9PEZI</name>